<feature type="domain" description="THAP-type" evidence="5">
    <location>
        <begin position="7"/>
        <end position="64"/>
    </location>
</feature>
<evidence type="ECO:0000256" key="1">
    <source>
        <dbReference type="ARBA" id="ARBA00022723"/>
    </source>
</evidence>
<evidence type="ECO:0000256" key="4">
    <source>
        <dbReference type="ARBA" id="ARBA00023125"/>
    </source>
</evidence>
<evidence type="ECO:0000259" key="5">
    <source>
        <dbReference type="Pfam" id="PF05485"/>
    </source>
</evidence>
<dbReference type="EMBL" id="JBJQND010000011">
    <property type="protein sequence ID" value="KAL3861327.1"/>
    <property type="molecule type" value="Genomic_DNA"/>
</dbReference>
<keyword evidence="1" id="KW-0479">Metal-binding</keyword>
<sequence>MAGVFWIKFPKPKKNLEKCQRWVRACGRENFTTDKVTRWTYICSKHFVGGNGPTTDYPDPIPATPTPNQVERFSRKRKALTPRATTVPKKLLMEVAEVMVSLQDNPPLPDSSSSDILINSQTESHDVLVSMKSLFYHRPQFELDSIQTWCTLFSSDIQLAARLRNTEPYNLKITGHHLTLTRLYSFSHNTY</sequence>
<evidence type="ECO:0000256" key="2">
    <source>
        <dbReference type="ARBA" id="ARBA00022771"/>
    </source>
</evidence>
<dbReference type="AlphaFoldDB" id="A0ABD3VIJ2"/>
<gene>
    <name evidence="6" type="ORF">ACJMK2_007363</name>
</gene>
<evidence type="ECO:0000313" key="7">
    <source>
        <dbReference type="Proteomes" id="UP001634394"/>
    </source>
</evidence>
<keyword evidence="7" id="KW-1185">Reference proteome</keyword>
<dbReference type="SUPFAM" id="SSF57716">
    <property type="entry name" value="Glucocorticoid receptor-like (DNA-binding domain)"/>
    <property type="match status" value="1"/>
</dbReference>
<dbReference type="GO" id="GO:0003677">
    <property type="term" value="F:DNA binding"/>
    <property type="evidence" value="ECO:0007669"/>
    <property type="project" value="UniProtKB-KW"/>
</dbReference>
<reference evidence="6 7" key="1">
    <citation type="submission" date="2024-11" db="EMBL/GenBank/DDBJ databases">
        <title>Chromosome-level genome assembly of the freshwater bivalve Anodonta woodiana.</title>
        <authorList>
            <person name="Chen X."/>
        </authorList>
    </citation>
    <scope>NUCLEOTIDE SEQUENCE [LARGE SCALE GENOMIC DNA]</scope>
    <source>
        <strain evidence="6">MN2024</strain>
        <tissue evidence="6">Gills</tissue>
    </source>
</reference>
<keyword evidence="4" id="KW-0238">DNA-binding</keyword>
<accession>A0ABD3VIJ2</accession>
<protein>
    <recommendedName>
        <fullName evidence="5">THAP-type domain-containing protein</fullName>
    </recommendedName>
</protein>
<evidence type="ECO:0000256" key="3">
    <source>
        <dbReference type="ARBA" id="ARBA00022833"/>
    </source>
</evidence>
<dbReference type="InterPro" id="IPR006612">
    <property type="entry name" value="THAP_Znf"/>
</dbReference>
<dbReference type="GO" id="GO:0008270">
    <property type="term" value="F:zinc ion binding"/>
    <property type="evidence" value="ECO:0007669"/>
    <property type="project" value="UniProtKB-KW"/>
</dbReference>
<keyword evidence="2" id="KW-0863">Zinc-finger</keyword>
<name>A0ABD3VIJ2_SINWO</name>
<keyword evidence="3" id="KW-0862">Zinc</keyword>
<evidence type="ECO:0000313" key="6">
    <source>
        <dbReference type="EMBL" id="KAL3861327.1"/>
    </source>
</evidence>
<proteinExistence type="predicted"/>
<organism evidence="6 7">
    <name type="scientific">Sinanodonta woodiana</name>
    <name type="common">Chinese pond mussel</name>
    <name type="synonym">Anodonta woodiana</name>
    <dbReference type="NCBI Taxonomy" id="1069815"/>
    <lineage>
        <taxon>Eukaryota</taxon>
        <taxon>Metazoa</taxon>
        <taxon>Spiralia</taxon>
        <taxon>Lophotrochozoa</taxon>
        <taxon>Mollusca</taxon>
        <taxon>Bivalvia</taxon>
        <taxon>Autobranchia</taxon>
        <taxon>Heteroconchia</taxon>
        <taxon>Palaeoheterodonta</taxon>
        <taxon>Unionida</taxon>
        <taxon>Unionoidea</taxon>
        <taxon>Unionidae</taxon>
        <taxon>Unioninae</taxon>
        <taxon>Sinanodonta</taxon>
    </lineage>
</organism>
<comment type="caution">
    <text evidence="6">The sequence shown here is derived from an EMBL/GenBank/DDBJ whole genome shotgun (WGS) entry which is preliminary data.</text>
</comment>
<dbReference type="Proteomes" id="UP001634394">
    <property type="component" value="Unassembled WGS sequence"/>
</dbReference>
<dbReference type="Pfam" id="PF05485">
    <property type="entry name" value="THAP"/>
    <property type="match status" value="1"/>
</dbReference>